<name>A0ABT9DAF9_9CELL</name>
<dbReference type="PANTHER" id="PTHR12526:SF595">
    <property type="entry name" value="BLL5217 PROTEIN"/>
    <property type="match status" value="1"/>
</dbReference>
<dbReference type="PANTHER" id="PTHR12526">
    <property type="entry name" value="GLYCOSYLTRANSFERASE"/>
    <property type="match status" value="1"/>
</dbReference>
<dbReference type="EMBL" id="JAUQYP010000001">
    <property type="protein sequence ID" value="MDO8107851.1"/>
    <property type="molecule type" value="Genomic_DNA"/>
</dbReference>
<evidence type="ECO:0000313" key="4">
    <source>
        <dbReference type="EMBL" id="MDO8107851.1"/>
    </source>
</evidence>
<reference evidence="4 5" key="1">
    <citation type="submission" date="2023-07" db="EMBL/GenBank/DDBJ databases">
        <title>Description of novel actinomycetes strains, isolated from tidal flat sediment.</title>
        <authorList>
            <person name="Lu C."/>
        </authorList>
    </citation>
    <scope>NUCLEOTIDE SEQUENCE [LARGE SCALE GENOMIC DNA]</scope>
    <source>
        <strain evidence="4 5">SYSU T00b441</strain>
    </source>
</reference>
<proteinExistence type="predicted"/>
<dbReference type="SUPFAM" id="SSF53756">
    <property type="entry name" value="UDP-Glycosyltransferase/glycogen phosphorylase"/>
    <property type="match status" value="1"/>
</dbReference>
<dbReference type="RefSeq" id="WP_304601454.1">
    <property type="nucleotide sequence ID" value="NZ_JAUQYP010000001.1"/>
</dbReference>
<organism evidence="4 5">
    <name type="scientific">Actinotalea lenta</name>
    <dbReference type="NCBI Taxonomy" id="3064654"/>
    <lineage>
        <taxon>Bacteria</taxon>
        <taxon>Bacillati</taxon>
        <taxon>Actinomycetota</taxon>
        <taxon>Actinomycetes</taxon>
        <taxon>Micrococcales</taxon>
        <taxon>Cellulomonadaceae</taxon>
        <taxon>Actinotalea</taxon>
    </lineage>
</organism>
<protein>
    <submittedName>
        <fullName evidence="4">Glycosyltransferase family 4 protein</fullName>
    </submittedName>
</protein>
<keyword evidence="1" id="KW-0328">Glycosyltransferase</keyword>
<gene>
    <name evidence="4" type="ORF">Q6348_11660</name>
</gene>
<keyword evidence="2" id="KW-0808">Transferase</keyword>
<comment type="caution">
    <text evidence="4">The sequence shown here is derived from an EMBL/GenBank/DDBJ whole genome shotgun (WGS) entry which is preliminary data.</text>
</comment>
<feature type="domain" description="Glycosyltransferase subfamily 4-like N-terminal" evidence="3">
    <location>
        <begin position="18"/>
        <end position="157"/>
    </location>
</feature>
<evidence type="ECO:0000259" key="3">
    <source>
        <dbReference type="Pfam" id="PF13439"/>
    </source>
</evidence>
<dbReference type="Proteomes" id="UP001232536">
    <property type="component" value="Unassembled WGS sequence"/>
</dbReference>
<keyword evidence="5" id="KW-1185">Reference proteome</keyword>
<dbReference type="CDD" id="cd03802">
    <property type="entry name" value="GT4_AviGT4-like"/>
    <property type="match status" value="1"/>
</dbReference>
<dbReference type="Pfam" id="PF13692">
    <property type="entry name" value="Glyco_trans_1_4"/>
    <property type="match status" value="1"/>
</dbReference>
<evidence type="ECO:0000256" key="1">
    <source>
        <dbReference type="ARBA" id="ARBA00022676"/>
    </source>
</evidence>
<dbReference type="InterPro" id="IPR028098">
    <property type="entry name" value="Glyco_trans_4-like_N"/>
</dbReference>
<dbReference type="Pfam" id="PF13439">
    <property type="entry name" value="Glyco_transf_4"/>
    <property type="match status" value="1"/>
</dbReference>
<evidence type="ECO:0000256" key="2">
    <source>
        <dbReference type="ARBA" id="ARBA00022679"/>
    </source>
</evidence>
<evidence type="ECO:0000313" key="5">
    <source>
        <dbReference type="Proteomes" id="UP001232536"/>
    </source>
</evidence>
<dbReference type="Gene3D" id="3.40.50.2000">
    <property type="entry name" value="Glycogen Phosphorylase B"/>
    <property type="match status" value="2"/>
</dbReference>
<accession>A0ABT9DAF9</accession>
<sequence length="348" mass="37234">MRIGLVAPPFVEVPPERYGGTEAVVDTLARGLQEAGHEVRLFSLRCSRCPVPTSFWYERPAEPMGAASAEAAHVVAAYAELDGVDVVHDHSLLGPLVFAGRAPMPVVTTCHNPFTADLRLVYRQVAAHAALVAVSYAQRRSAPELPVLRVIHHGLDLRGVPIGSGSGGYLAFLGRMGPDKGAARAARVARAAGLPLRIAAKMRAPDEVGYFETEVLPLLGDGVEFLGEVDAAQRAALLAGAVALVNPIRWPEPFGLAMIEALATGTPVVALAYGSAPEVVRHGETGFLCHDEDELVVALRHIGTLDRAACRADVEARFTMQRMVADYVRVYEQVRLGVPARHRARAVT</sequence>